<dbReference type="SUPFAM" id="SSF53335">
    <property type="entry name" value="S-adenosyl-L-methionine-dependent methyltransferases"/>
    <property type="match status" value="1"/>
</dbReference>
<comment type="function">
    <text evidence="3">Specifically methylates the guanine in position 966 of 16S rRNA in the assembled 30S particle.</text>
</comment>
<dbReference type="EMBL" id="JBHRTL010000007">
    <property type="protein sequence ID" value="MFC3155829.1"/>
    <property type="molecule type" value="Genomic_DNA"/>
</dbReference>
<dbReference type="Gene3D" id="3.40.50.150">
    <property type="entry name" value="Vaccinia Virus protein VP39"/>
    <property type="match status" value="1"/>
</dbReference>
<evidence type="ECO:0000256" key="1">
    <source>
        <dbReference type="ARBA" id="ARBA00022603"/>
    </source>
</evidence>
<evidence type="ECO:0000256" key="2">
    <source>
        <dbReference type="ARBA" id="ARBA00022679"/>
    </source>
</evidence>
<dbReference type="GO" id="GO:0052913">
    <property type="term" value="F:16S rRNA (guanine(966)-N(2))-methyltransferase activity"/>
    <property type="evidence" value="ECO:0007669"/>
    <property type="project" value="UniProtKB-EC"/>
</dbReference>
<keyword evidence="3" id="KW-0949">S-adenosyl-L-methionine</keyword>
<keyword evidence="2 3" id="KW-0808">Transferase</keyword>
<dbReference type="PIRSF" id="PIRSF004553">
    <property type="entry name" value="CHP00095"/>
    <property type="match status" value="1"/>
</dbReference>
<name>A0ABV7HT46_9GAMM</name>
<evidence type="ECO:0000256" key="3">
    <source>
        <dbReference type="PIRNR" id="PIRNR004553"/>
    </source>
</evidence>
<sequence>MAKQQRRQPAGDSLRQPLRLIGGQWRGRKLDFPLCDGLRPTGDRIRETLFNWLAPYVPEAVGADLYAGSGALGLEALSRGAARMTFCERDPAAAKALADNLKRLDASGGQLLHIDALHWLSTGDITAPLALVFLDPPFAADLWQPSIDALVAREWLADGAAIYIESGLDSVFQVPDNWQLHREKRTGGVCYRLYFYRATSKD</sequence>
<dbReference type="InterPro" id="IPR004398">
    <property type="entry name" value="RNA_MeTrfase_RsmD"/>
</dbReference>
<protein>
    <recommendedName>
        <fullName evidence="3">Ribosomal RNA small subunit methyltransferase D</fullName>
        <ecNumber evidence="3">2.1.1.171</ecNumber>
    </recommendedName>
</protein>
<dbReference type="Pfam" id="PF03602">
    <property type="entry name" value="Cons_hypoth95"/>
    <property type="match status" value="1"/>
</dbReference>
<reference evidence="5" key="1">
    <citation type="journal article" date="2019" name="Int. J. Syst. Evol. Microbiol.">
        <title>The Global Catalogue of Microorganisms (GCM) 10K type strain sequencing project: providing services to taxonomists for standard genome sequencing and annotation.</title>
        <authorList>
            <consortium name="The Broad Institute Genomics Platform"/>
            <consortium name="The Broad Institute Genome Sequencing Center for Infectious Disease"/>
            <person name="Wu L."/>
            <person name="Ma J."/>
        </authorList>
    </citation>
    <scope>NUCLEOTIDE SEQUENCE [LARGE SCALE GENOMIC DNA]</scope>
    <source>
        <strain evidence="5">KCTC 52141</strain>
    </source>
</reference>
<gene>
    <name evidence="4" type="primary">rsmD</name>
    <name evidence="4" type="ORF">ACFOEB_11510</name>
</gene>
<dbReference type="CDD" id="cd02440">
    <property type="entry name" value="AdoMet_MTases"/>
    <property type="match status" value="1"/>
</dbReference>
<accession>A0ABV7HT46</accession>
<organism evidence="4 5">
    <name type="scientific">Gilvimarinus japonicus</name>
    <dbReference type="NCBI Taxonomy" id="1796469"/>
    <lineage>
        <taxon>Bacteria</taxon>
        <taxon>Pseudomonadati</taxon>
        <taxon>Pseudomonadota</taxon>
        <taxon>Gammaproteobacteria</taxon>
        <taxon>Cellvibrionales</taxon>
        <taxon>Cellvibrionaceae</taxon>
        <taxon>Gilvimarinus</taxon>
    </lineage>
</organism>
<evidence type="ECO:0000313" key="4">
    <source>
        <dbReference type="EMBL" id="MFC3155829.1"/>
    </source>
</evidence>
<keyword evidence="1 3" id="KW-0489">Methyltransferase</keyword>
<comment type="similarity">
    <text evidence="3">Belongs to the methyltransferase superfamily. RsmD family.</text>
</comment>
<dbReference type="PANTHER" id="PTHR43542:SF1">
    <property type="entry name" value="METHYLTRANSFERASE"/>
    <property type="match status" value="1"/>
</dbReference>
<dbReference type="PANTHER" id="PTHR43542">
    <property type="entry name" value="METHYLTRANSFERASE"/>
    <property type="match status" value="1"/>
</dbReference>
<dbReference type="RefSeq" id="WP_382416776.1">
    <property type="nucleotide sequence ID" value="NZ_AP031500.1"/>
</dbReference>
<dbReference type="EC" id="2.1.1.171" evidence="3"/>
<dbReference type="InterPro" id="IPR029063">
    <property type="entry name" value="SAM-dependent_MTases_sf"/>
</dbReference>
<dbReference type="Proteomes" id="UP001595548">
    <property type="component" value="Unassembled WGS sequence"/>
</dbReference>
<comment type="caution">
    <text evidence="4">The sequence shown here is derived from an EMBL/GenBank/DDBJ whole genome shotgun (WGS) entry which is preliminary data.</text>
</comment>
<keyword evidence="5" id="KW-1185">Reference proteome</keyword>
<comment type="catalytic activity">
    <reaction evidence="3">
        <text>guanosine(966) in 16S rRNA + S-adenosyl-L-methionine = N(2)-methylguanosine(966) in 16S rRNA + S-adenosyl-L-homocysteine + H(+)</text>
        <dbReference type="Rhea" id="RHEA:23548"/>
        <dbReference type="Rhea" id="RHEA-COMP:10211"/>
        <dbReference type="Rhea" id="RHEA-COMP:10212"/>
        <dbReference type="ChEBI" id="CHEBI:15378"/>
        <dbReference type="ChEBI" id="CHEBI:57856"/>
        <dbReference type="ChEBI" id="CHEBI:59789"/>
        <dbReference type="ChEBI" id="CHEBI:74269"/>
        <dbReference type="ChEBI" id="CHEBI:74481"/>
        <dbReference type="EC" id="2.1.1.171"/>
    </reaction>
</comment>
<keyword evidence="3" id="KW-0698">rRNA processing</keyword>
<dbReference type="NCBIfam" id="TIGR00095">
    <property type="entry name" value="16S rRNA (guanine(966)-N(2))-methyltransferase RsmD"/>
    <property type="match status" value="1"/>
</dbReference>
<evidence type="ECO:0000313" key="5">
    <source>
        <dbReference type="Proteomes" id="UP001595548"/>
    </source>
</evidence>
<proteinExistence type="inferred from homology"/>